<evidence type="ECO:0000313" key="1">
    <source>
        <dbReference type="EMBL" id="MFC5509283.1"/>
    </source>
</evidence>
<comment type="caution">
    <text evidence="1">The sequence shown here is derived from an EMBL/GenBank/DDBJ whole genome shotgun (WGS) entry which is preliminary data.</text>
</comment>
<protein>
    <submittedName>
        <fullName evidence="1">Uncharacterized protein</fullName>
    </submittedName>
</protein>
<name>A0ABW0PA78_9HYPH</name>
<dbReference type="RefSeq" id="WP_377818038.1">
    <property type="nucleotide sequence ID" value="NZ_JBHSLU010000161.1"/>
</dbReference>
<sequence length="121" mass="13983">MTVERIRARLKPPSRSDAIRMIVAERGEISRPELLEIMRSRGLVEASREGSNRLYFTLRDMRRAGSACFDEDRVWAGNPVDARNLSRQKRVGKEKISDLSKCLYDQLFQAFDHRRAMAVVT</sequence>
<dbReference type="EMBL" id="JBHSLU010000161">
    <property type="protein sequence ID" value="MFC5509283.1"/>
    <property type="molecule type" value="Genomic_DNA"/>
</dbReference>
<reference evidence="2" key="1">
    <citation type="journal article" date="2019" name="Int. J. Syst. Evol. Microbiol.">
        <title>The Global Catalogue of Microorganisms (GCM) 10K type strain sequencing project: providing services to taxonomists for standard genome sequencing and annotation.</title>
        <authorList>
            <consortium name="The Broad Institute Genomics Platform"/>
            <consortium name="The Broad Institute Genome Sequencing Center for Infectious Disease"/>
            <person name="Wu L."/>
            <person name="Ma J."/>
        </authorList>
    </citation>
    <scope>NUCLEOTIDE SEQUENCE [LARGE SCALE GENOMIC DNA]</scope>
    <source>
        <strain evidence="2">CCUG 43117</strain>
    </source>
</reference>
<keyword evidence="2" id="KW-1185">Reference proteome</keyword>
<accession>A0ABW0PA78</accession>
<gene>
    <name evidence="1" type="ORF">ACFPN9_29140</name>
</gene>
<dbReference type="Proteomes" id="UP001596060">
    <property type="component" value="Unassembled WGS sequence"/>
</dbReference>
<proteinExistence type="predicted"/>
<evidence type="ECO:0000313" key="2">
    <source>
        <dbReference type="Proteomes" id="UP001596060"/>
    </source>
</evidence>
<organism evidence="1 2">
    <name type="scientific">Bosea massiliensis</name>
    <dbReference type="NCBI Taxonomy" id="151419"/>
    <lineage>
        <taxon>Bacteria</taxon>
        <taxon>Pseudomonadati</taxon>
        <taxon>Pseudomonadota</taxon>
        <taxon>Alphaproteobacteria</taxon>
        <taxon>Hyphomicrobiales</taxon>
        <taxon>Boseaceae</taxon>
        <taxon>Bosea</taxon>
    </lineage>
</organism>